<evidence type="ECO:0000256" key="1">
    <source>
        <dbReference type="SAM" id="MobiDB-lite"/>
    </source>
</evidence>
<feature type="region of interest" description="Disordered" evidence="1">
    <location>
        <begin position="80"/>
        <end position="107"/>
    </location>
</feature>
<reference evidence="2 3" key="1">
    <citation type="submission" date="2015-07" db="EMBL/GenBank/DDBJ databases">
        <title>The genome of Melipona quadrifasciata.</title>
        <authorList>
            <person name="Pan H."/>
            <person name="Kapheim K."/>
        </authorList>
    </citation>
    <scope>NUCLEOTIDE SEQUENCE [LARGE SCALE GENOMIC DNA]</scope>
    <source>
        <strain evidence="2">0111107301</strain>
        <tissue evidence="2">Whole body</tissue>
    </source>
</reference>
<evidence type="ECO:0000313" key="2">
    <source>
        <dbReference type="EMBL" id="KOX68035.1"/>
    </source>
</evidence>
<evidence type="ECO:0000313" key="3">
    <source>
        <dbReference type="Proteomes" id="UP000053105"/>
    </source>
</evidence>
<feature type="region of interest" description="Disordered" evidence="1">
    <location>
        <begin position="351"/>
        <end position="429"/>
    </location>
</feature>
<accession>A0A0M8ZNT5</accession>
<dbReference type="EMBL" id="KQ435955">
    <property type="protein sequence ID" value="KOX68035.1"/>
    <property type="molecule type" value="Genomic_DNA"/>
</dbReference>
<feature type="compositionally biased region" description="Polar residues" evidence="1">
    <location>
        <begin position="416"/>
        <end position="429"/>
    </location>
</feature>
<gene>
    <name evidence="2" type="ORF">WN51_07331</name>
</gene>
<feature type="compositionally biased region" description="Basic and acidic residues" evidence="1">
    <location>
        <begin position="351"/>
        <end position="379"/>
    </location>
</feature>
<feature type="compositionally biased region" description="Polar residues" evidence="1">
    <location>
        <begin position="81"/>
        <end position="104"/>
    </location>
</feature>
<dbReference type="STRING" id="166423.A0A0M8ZNT5"/>
<proteinExistence type="predicted"/>
<dbReference type="OrthoDB" id="296522at2759"/>
<dbReference type="AlphaFoldDB" id="A0A0M8ZNT5"/>
<protein>
    <submittedName>
        <fullName evidence="2">Uncharacterized protein</fullName>
    </submittedName>
</protein>
<name>A0A0M8ZNT5_9HYME</name>
<keyword evidence="3" id="KW-1185">Reference proteome</keyword>
<organism evidence="2 3">
    <name type="scientific">Melipona quadrifasciata</name>
    <dbReference type="NCBI Taxonomy" id="166423"/>
    <lineage>
        <taxon>Eukaryota</taxon>
        <taxon>Metazoa</taxon>
        <taxon>Ecdysozoa</taxon>
        <taxon>Arthropoda</taxon>
        <taxon>Hexapoda</taxon>
        <taxon>Insecta</taxon>
        <taxon>Pterygota</taxon>
        <taxon>Neoptera</taxon>
        <taxon>Endopterygota</taxon>
        <taxon>Hymenoptera</taxon>
        <taxon>Apocrita</taxon>
        <taxon>Aculeata</taxon>
        <taxon>Apoidea</taxon>
        <taxon>Anthophila</taxon>
        <taxon>Apidae</taxon>
        <taxon>Melipona</taxon>
    </lineage>
</organism>
<sequence>MAHTTRLISERHEYKDFRDAEDIMPLATSDFRNPICQEMKSMRSGTMSIEPVAHQPIFATETKVSPAQPVDATGYGKAYNEQGSVDSSDTYASCQTHPSHSQGDLTEEADSNLYVNPLEAAEKCGNRVKKSTSGEVGRNITDVSPSVESLKDVRPFNEGGKVILNDTVPKHRKIRIQQLHGYASLVMPAQLTCLIISSYLNLEFELESHRRQISGTNAESKLSLSADSIDSEGVPFIDRHRVSKSILKKSESSNNYYSNAGDSDTEKLITDNASTVSMCDNETNTCDVFSNVNGTRLKRPVSPLLSRQVLESIFRTNNNIERENEADQNEEKNCAPKTSKSIFGEVLEEEKHAQDEAMTENKNKEERKRSKTRTEEMSKDSQGMLICSLRGHKAKKLSMEEKRKAKTGGHSCKGGTDTNCLPQEYRFSS</sequence>
<dbReference type="Proteomes" id="UP000053105">
    <property type="component" value="Unassembled WGS sequence"/>
</dbReference>